<keyword evidence="3" id="KW-0536">Nodulation</keyword>
<dbReference type="Gene3D" id="3.40.190.10">
    <property type="entry name" value="Periplasmic binding protein-like II"/>
    <property type="match status" value="2"/>
</dbReference>
<accession>A0A9X1R7D5</accession>
<evidence type="ECO:0000256" key="1">
    <source>
        <dbReference type="ARBA" id="ARBA00003502"/>
    </source>
</evidence>
<keyword evidence="4" id="KW-0805">Transcription regulation</keyword>
<dbReference type="SUPFAM" id="SSF53850">
    <property type="entry name" value="Periplasmic binding protein-like II"/>
    <property type="match status" value="1"/>
</dbReference>
<organism evidence="8 9">
    <name type="scientific">Bradyrhizobium zhengyangense</name>
    <dbReference type="NCBI Taxonomy" id="2911009"/>
    <lineage>
        <taxon>Bacteria</taxon>
        <taxon>Pseudomonadati</taxon>
        <taxon>Pseudomonadota</taxon>
        <taxon>Alphaproteobacteria</taxon>
        <taxon>Hyphomicrobiales</taxon>
        <taxon>Nitrobacteraceae</taxon>
        <taxon>Bradyrhizobium</taxon>
    </lineage>
</organism>
<dbReference type="PANTHER" id="PTHR30118:SF15">
    <property type="entry name" value="TRANSCRIPTIONAL REGULATORY PROTEIN"/>
    <property type="match status" value="1"/>
</dbReference>
<dbReference type="InterPro" id="IPR005119">
    <property type="entry name" value="LysR_subst-bd"/>
</dbReference>
<keyword evidence="5" id="KW-0238">DNA-binding</keyword>
<dbReference type="InterPro" id="IPR000847">
    <property type="entry name" value="LysR_HTH_N"/>
</dbReference>
<evidence type="ECO:0000256" key="5">
    <source>
        <dbReference type="ARBA" id="ARBA00023125"/>
    </source>
</evidence>
<evidence type="ECO:0000256" key="2">
    <source>
        <dbReference type="ARBA" id="ARBA00009437"/>
    </source>
</evidence>
<comment type="function">
    <text evidence="1">NodD regulates the expression of the nodABCFE genes which encode other nodulation proteins. NodD is also a negative regulator of its own expression. Binds flavonoids as inducers.</text>
</comment>
<name>A0A9X1R7D5_9BRAD</name>
<dbReference type="Gene3D" id="1.10.10.10">
    <property type="entry name" value="Winged helix-like DNA-binding domain superfamily/Winged helix DNA-binding domain"/>
    <property type="match status" value="1"/>
</dbReference>
<comment type="caution">
    <text evidence="8">The sequence shown here is derived from an EMBL/GenBank/DDBJ whole genome shotgun (WGS) entry which is preliminary data.</text>
</comment>
<dbReference type="Pfam" id="PF00126">
    <property type="entry name" value="HTH_1"/>
    <property type="match status" value="1"/>
</dbReference>
<gene>
    <name evidence="8" type="ORF">L6654_06950</name>
</gene>
<feature type="domain" description="HTH lysR-type" evidence="7">
    <location>
        <begin position="6"/>
        <end position="63"/>
    </location>
</feature>
<dbReference type="PANTHER" id="PTHR30118">
    <property type="entry name" value="HTH-TYPE TRANSCRIPTIONAL REGULATOR LEUO-RELATED"/>
    <property type="match status" value="1"/>
</dbReference>
<protein>
    <submittedName>
        <fullName evidence="8">LysR family transcriptional regulator</fullName>
    </submittedName>
</protein>
<evidence type="ECO:0000313" key="9">
    <source>
        <dbReference type="Proteomes" id="UP001139054"/>
    </source>
</evidence>
<dbReference type="EMBL" id="JAKLTY010000004">
    <property type="protein sequence ID" value="MCG2626360.1"/>
    <property type="molecule type" value="Genomic_DNA"/>
</dbReference>
<dbReference type="GO" id="GO:0003677">
    <property type="term" value="F:DNA binding"/>
    <property type="evidence" value="ECO:0007669"/>
    <property type="project" value="UniProtKB-KW"/>
</dbReference>
<comment type="similarity">
    <text evidence="2">Belongs to the LysR transcriptional regulatory family.</text>
</comment>
<evidence type="ECO:0000256" key="3">
    <source>
        <dbReference type="ARBA" id="ARBA00022458"/>
    </source>
</evidence>
<evidence type="ECO:0000313" key="8">
    <source>
        <dbReference type="EMBL" id="MCG2626360.1"/>
    </source>
</evidence>
<proteinExistence type="inferred from homology"/>
<dbReference type="GO" id="GO:0003700">
    <property type="term" value="F:DNA-binding transcription factor activity"/>
    <property type="evidence" value="ECO:0007669"/>
    <property type="project" value="InterPro"/>
</dbReference>
<dbReference type="InterPro" id="IPR050389">
    <property type="entry name" value="LysR-type_TF"/>
</dbReference>
<dbReference type="Proteomes" id="UP001139054">
    <property type="component" value="Unassembled WGS sequence"/>
</dbReference>
<sequence length="299" mass="32599">MDIKKVDLNLLVALDALLAEPNVTRAARRLGLSQPALSAQLARLRDLFGDPLFLPAQRGLTPTARAMELQAPVRQALDQVQGVLARGRGFDPATADVTVALACSDYVQVAIITPLVLDLRVSAPKLKLAIRQLDGSLLGQQMVSGVVDLAVMTPATAPAALRTRRLFHERYVTIARRQHPTVKGRLTLDDFVALEHVMVSPRGGGFDGPVDTALGKLGRKRSIAVSTASFLFVPDLVARSDLIATVPERLVRGRAERLQVLEPPLAVDGFTIGLVWHERTEQHPAHRWIRQRLRTLCAG</sequence>
<dbReference type="InterPro" id="IPR036388">
    <property type="entry name" value="WH-like_DNA-bd_sf"/>
</dbReference>
<evidence type="ECO:0000256" key="6">
    <source>
        <dbReference type="ARBA" id="ARBA00023163"/>
    </source>
</evidence>
<dbReference type="Pfam" id="PF03466">
    <property type="entry name" value="LysR_substrate"/>
    <property type="match status" value="1"/>
</dbReference>
<dbReference type="InterPro" id="IPR036390">
    <property type="entry name" value="WH_DNA-bd_sf"/>
</dbReference>
<keyword evidence="6" id="KW-0804">Transcription</keyword>
<dbReference type="AlphaFoldDB" id="A0A9X1R7D5"/>
<reference evidence="8" key="1">
    <citation type="submission" date="2022-01" db="EMBL/GenBank/DDBJ databases">
        <title>Genome sequnece data of strain Bradyrhizobium sp. nov.</title>
        <authorList>
            <person name="Zhang J."/>
        </authorList>
    </citation>
    <scope>NUCLEOTIDE SEQUENCE</scope>
    <source>
        <strain evidence="8">WYCCWR 13023</strain>
    </source>
</reference>
<dbReference type="SUPFAM" id="SSF46785">
    <property type="entry name" value="Winged helix' DNA-binding domain"/>
    <property type="match status" value="1"/>
</dbReference>
<evidence type="ECO:0000259" key="7">
    <source>
        <dbReference type="PROSITE" id="PS50931"/>
    </source>
</evidence>
<dbReference type="PRINTS" id="PR00039">
    <property type="entry name" value="HTHLYSR"/>
</dbReference>
<evidence type="ECO:0000256" key="4">
    <source>
        <dbReference type="ARBA" id="ARBA00023015"/>
    </source>
</evidence>
<dbReference type="PROSITE" id="PS50931">
    <property type="entry name" value="HTH_LYSR"/>
    <property type="match status" value="1"/>
</dbReference>